<evidence type="ECO:0000313" key="2">
    <source>
        <dbReference type="Proteomes" id="UP000624279"/>
    </source>
</evidence>
<name>A0ABR6Y8E8_9BURK</name>
<evidence type="ECO:0000313" key="1">
    <source>
        <dbReference type="EMBL" id="MBC3872914.1"/>
    </source>
</evidence>
<keyword evidence="2" id="KW-1185">Reference proteome</keyword>
<comment type="caution">
    <text evidence="1">The sequence shown here is derived from an EMBL/GenBank/DDBJ whole genome shotgun (WGS) entry which is preliminary data.</text>
</comment>
<organism evidence="1 2">
    <name type="scientific">Undibacterium flavidum</name>
    <dbReference type="NCBI Taxonomy" id="2762297"/>
    <lineage>
        <taxon>Bacteria</taxon>
        <taxon>Pseudomonadati</taxon>
        <taxon>Pseudomonadota</taxon>
        <taxon>Betaproteobacteria</taxon>
        <taxon>Burkholderiales</taxon>
        <taxon>Oxalobacteraceae</taxon>
        <taxon>Undibacterium</taxon>
    </lineage>
</organism>
<accession>A0ABR6Y8E8</accession>
<dbReference type="EMBL" id="JACOGA010000003">
    <property type="protein sequence ID" value="MBC3872914.1"/>
    <property type="molecule type" value="Genomic_DNA"/>
</dbReference>
<reference evidence="1 2" key="1">
    <citation type="submission" date="2020-08" db="EMBL/GenBank/DDBJ databases">
        <title>Novel species isolated from subtropical streams in China.</title>
        <authorList>
            <person name="Lu H."/>
        </authorList>
    </citation>
    <scope>NUCLEOTIDE SEQUENCE [LARGE SCALE GENOMIC DNA]</scope>
    <source>
        <strain evidence="1 2">LX15W</strain>
    </source>
</reference>
<dbReference type="Proteomes" id="UP000624279">
    <property type="component" value="Unassembled WGS sequence"/>
</dbReference>
<dbReference type="Pfam" id="PF11161">
    <property type="entry name" value="DUF2944"/>
    <property type="match status" value="1"/>
</dbReference>
<proteinExistence type="predicted"/>
<sequence>MDDIVLAAMTKWPDVPHCYGWLALDARGHWRMRDERAQALNLAGDLIRNPTLQGFINRNYLCDNDGNWYFQNGPQKVYVDLAATPYIAQILPDNSWRLHTGQIMPPAERVWILDDGNIVCQADQFLCQLDDRDIALFLEALTENQLPLSEARLLKFMESSADDISKFTISARIADQEVRLEKSDLISLMREAANCQQPRFSEDKSQ</sequence>
<dbReference type="InterPro" id="IPR021332">
    <property type="entry name" value="DUF2944"/>
</dbReference>
<gene>
    <name evidence="1" type="ORF">H8K55_04875</name>
</gene>
<protein>
    <submittedName>
        <fullName evidence="1">DUF2946 family protein</fullName>
    </submittedName>
</protein>
<dbReference type="RefSeq" id="WP_186940946.1">
    <property type="nucleotide sequence ID" value="NZ_JACOGA010000003.1"/>
</dbReference>